<evidence type="ECO:0000313" key="3">
    <source>
        <dbReference type="WBParaSite" id="GPUH_0001533601-mRNA-1"/>
    </source>
</evidence>
<dbReference type="EMBL" id="UYRT01082288">
    <property type="protein sequence ID" value="VDN25771.1"/>
    <property type="molecule type" value="Genomic_DNA"/>
</dbReference>
<reference evidence="1 2" key="2">
    <citation type="submission" date="2018-11" db="EMBL/GenBank/DDBJ databases">
        <authorList>
            <consortium name="Pathogen Informatics"/>
        </authorList>
    </citation>
    <scope>NUCLEOTIDE SEQUENCE [LARGE SCALE GENOMIC DNA]</scope>
</reference>
<dbReference type="AlphaFoldDB" id="A0A183E2X5"/>
<gene>
    <name evidence="1" type="ORF">GPUH_LOCUS15318</name>
</gene>
<evidence type="ECO:0000313" key="1">
    <source>
        <dbReference type="EMBL" id="VDN25771.1"/>
    </source>
</evidence>
<reference evidence="3" key="1">
    <citation type="submission" date="2016-06" db="UniProtKB">
        <authorList>
            <consortium name="WormBaseParasite"/>
        </authorList>
    </citation>
    <scope>IDENTIFICATION</scope>
</reference>
<dbReference type="Proteomes" id="UP000271098">
    <property type="component" value="Unassembled WGS sequence"/>
</dbReference>
<dbReference type="WBParaSite" id="GPUH_0001533601-mRNA-1">
    <property type="protein sequence ID" value="GPUH_0001533601-mRNA-1"/>
    <property type="gene ID" value="GPUH_0001533601"/>
</dbReference>
<organism evidence="3">
    <name type="scientific">Gongylonema pulchrum</name>
    <dbReference type="NCBI Taxonomy" id="637853"/>
    <lineage>
        <taxon>Eukaryota</taxon>
        <taxon>Metazoa</taxon>
        <taxon>Ecdysozoa</taxon>
        <taxon>Nematoda</taxon>
        <taxon>Chromadorea</taxon>
        <taxon>Rhabditida</taxon>
        <taxon>Spirurina</taxon>
        <taxon>Spiruromorpha</taxon>
        <taxon>Spiruroidea</taxon>
        <taxon>Gongylonematidae</taxon>
        <taxon>Gongylonema</taxon>
    </lineage>
</organism>
<keyword evidence="2" id="KW-1185">Reference proteome</keyword>
<sequence length="95" mass="10464">MSPFMLPLFPITQPAGITIRDSSPSPTQPLLPPPLTTTPGAVGYYGGLLVKVRIFSILVQHPRGNNSLLISWFADILKVLNVGRKRPMPLYRMPP</sequence>
<name>A0A183E2X5_9BILA</name>
<protein>
    <submittedName>
        <fullName evidence="3">Ovule protein</fullName>
    </submittedName>
</protein>
<accession>A0A183E2X5</accession>
<evidence type="ECO:0000313" key="2">
    <source>
        <dbReference type="Proteomes" id="UP000271098"/>
    </source>
</evidence>
<proteinExistence type="predicted"/>